<feature type="transmembrane region" description="Helical" evidence="6">
    <location>
        <begin position="191"/>
        <end position="214"/>
    </location>
</feature>
<evidence type="ECO:0000256" key="4">
    <source>
        <dbReference type="ARBA" id="ARBA00023136"/>
    </source>
</evidence>
<keyword evidence="3 6" id="KW-1133">Transmembrane helix</keyword>
<feature type="transmembrane region" description="Helical" evidence="6">
    <location>
        <begin position="39"/>
        <end position="62"/>
    </location>
</feature>
<feature type="transmembrane region" description="Helical" evidence="6">
    <location>
        <begin position="426"/>
        <end position="444"/>
    </location>
</feature>
<feature type="transmembrane region" description="Helical" evidence="6">
    <location>
        <begin position="495"/>
        <end position="514"/>
    </location>
</feature>
<evidence type="ECO:0000313" key="8">
    <source>
        <dbReference type="EMBL" id="BDM69673.1"/>
    </source>
</evidence>
<dbReference type="Pfam" id="PF07690">
    <property type="entry name" value="MFS_1"/>
    <property type="match status" value="1"/>
</dbReference>
<feature type="transmembrane region" description="Helical" evidence="6">
    <location>
        <begin position="130"/>
        <end position="151"/>
    </location>
</feature>
<sequence length="545" mass="57078">MLPTAASLLDYKDSPVASRSPEPAVDAPAAPAAPAKTHAVVLTLMVTVFLSLLDSQIVATALPRVVNDLGGMDQFAWVTTGYLIGGSAAVPVHGKLGDLFGRKRVFITSVVVFLLGSALCGLAQTMGQLIAFRVVQGIGSGGLFISVLAILGEMFSPREGVRYYGWLSLTFGVASLAGPTLGGVLTELADWRWVFFVNLPIGAVILLVLSTLLHLPARRRKAHIDYTGVVLLVLAIVGLNLLTGWAGVSYAWSSPVIIGLAAGSALATVLFVLSQRRAVDPVVPLRLFTNRTFTTVVILGFISGFVGLGLINYLVLWLQTVLTLDVQESGFALTAMMLAVVLTSYVSAKVIGRTGSYRWFPALSMVVFAIAAVLFSTAGPSTGILLAVVYMLLFGIAGGLNTQALSIAARNTASTRDIGAVQGTATLLRQLGTALGVSFFAAVMNSRLGTGLHYRLGTLGVHIDKAGSLSPEGVAQLSAPLRLELAGVYADSLRFIFYAVIPLVLIGLVASLFLKDVKLAGGHAPTEPETSLDAEPAGSVDRSDS</sequence>
<dbReference type="PROSITE" id="PS50850">
    <property type="entry name" value="MFS"/>
    <property type="match status" value="1"/>
</dbReference>
<evidence type="ECO:0000313" key="9">
    <source>
        <dbReference type="Proteomes" id="UP001059597"/>
    </source>
</evidence>
<keyword evidence="9" id="KW-1185">Reference proteome</keyword>
<feature type="region of interest" description="Disordered" evidence="5">
    <location>
        <begin position="522"/>
        <end position="545"/>
    </location>
</feature>
<feature type="transmembrane region" description="Helical" evidence="6">
    <location>
        <begin position="105"/>
        <end position="124"/>
    </location>
</feature>
<dbReference type="Proteomes" id="UP001059597">
    <property type="component" value="Chromosome"/>
</dbReference>
<feature type="transmembrane region" description="Helical" evidence="6">
    <location>
        <begin position="163"/>
        <end position="185"/>
    </location>
</feature>
<feature type="transmembrane region" description="Helical" evidence="6">
    <location>
        <begin position="226"/>
        <end position="246"/>
    </location>
</feature>
<keyword evidence="4 6" id="KW-0472">Membrane</keyword>
<name>A0ABN6QU46_STRNI</name>
<dbReference type="PANTHER" id="PTHR23501:SF197">
    <property type="entry name" value="COMD"/>
    <property type="match status" value="1"/>
</dbReference>
<evidence type="ECO:0000256" key="3">
    <source>
        <dbReference type="ARBA" id="ARBA00022989"/>
    </source>
</evidence>
<protein>
    <recommendedName>
        <fullName evidence="7">Major facilitator superfamily (MFS) profile domain-containing protein</fullName>
    </recommendedName>
</protein>
<evidence type="ECO:0000256" key="5">
    <source>
        <dbReference type="SAM" id="MobiDB-lite"/>
    </source>
</evidence>
<accession>A0ABN6QU46</accession>
<dbReference type="Gene3D" id="1.20.1720.10">
    <property type="entry name" value="Multidrug resistance protein D"/>
    <property type="match status" value="1"/>
</dbReference>
<comment type="subcellular location">
    <subcellularLocation>
        <location evidence="1">Cell membrane</location>
        <topology evidence="1">Multi-pass membrane protein</topology>
    </subcellularLocation>
</comment>
<proteinExistence type="predicted"/>
<dbReference type="SUPFAM" id="SSF103473">
    <property type="entry name" value="MFS general substrate transporter"/>
    <property type="match status" value="1"/>
</dbReference>
<reference evidence="8" key="1">
    <citation type="submission" date="2022-06" db="EMBL/GenBank/DDBJ databases">
        <title>Complete genome sequence of Streptomyces nigrescens HEK616.</title>
        <authorList>
            <person name="Asamizu S."/>
            <person name="Onaka H."/>
        </authorList>
    </citation>
    <scope>NUCLEOTIDE SEQUENCE</scope>
    <source>
        <strain evidence="8">HEK616</strain>
    </source>
</reference>
<evidence type="ECO:0000259" key="7">
    <source>
        <dbReference type="PROSITE" id="PS50850"/>
    </source>
</evidence>
<feature type="transmembrane region" description="Helical" evidence="6">
    <location>
        <begin position="360"/>
        <end position="378"/>
    </location>
</feature>
<evidence type="ECO:0000256" key="6">
    <source>
        <dbReference type="SAM" id="Phobius"/>
    </source>
</evidence>
<feature type="transmembrane region" description="Helical" evidence="6">
    <location>
        <begin position="252"/>
        <end position="273"/>
    </location>
</feature>
<dbReference type="InterPro" id="IPR011701">
    <property type="entry name" value="MFS"/>
</dbReference>
<dbReference type="InterPro" id="IPR020846">
    <property type="entry name" value="MFS_dom"/>
</dbReference>
<evidence type="ECO:0000256" key="2">
    <source>
        <dbReference type="ARBA" id="ARBA00022692"/>
    </source>
</evidence>
<feature type="domain" description="Major facilitator superfamily (MFS) profile" evidence="7">
    <location>
        <begin position="40"/>
        <end position="519"/>
    </location>
</feature>
<dbReference type="InterPro" id="IPR036259">
    <property type="entry name" value="MFS_trans_sf"/>
</dbReference>
<dbReference type="Gene3D" id="1.20.1250.20">
    <property type="entry name" value="MFS general substrate transporter like domains"/>
    <property type="match status" value="1"/>
</dbReference>
<feature type="transmembrane region" description="Helical" evidence="6">
    <location>
        <begin position="293"/>
        <end position="318"/>
    </location>
</feature>
<feature type="transmembrane region" description="Helical" evidence="6">
    <location>
        <begin position="330"/>
        <end position="348"/>
    </location>
</feature>
<evidence type="ECO:0000256" key="1">
    <source>
        <dbReference type="ARBA" id="ARBA00004651"/>
    </source>
</evidence>
<organism evidence="8 9">
    <name type="scientific">Streptomyces nigrescens</name>
    <dbReference type="NCBI Taxonomy" id="1920"/>
    <lineage>
        <taxon>Bacteria</taxon>
        <taxon>Bacillati</taxon>
        <taxon>Actinomycetota</taxon>
        <taxon>Actinomycetes</taxon>
        <taxon>Kitasatosporales</taxon>
        <taxon>Streptomycetaceae</taxon>
        <taxon>Streptomyces</taxon>
    </lineage>
</organism>
<dbReference type="CDD" id="cd17502">
    <property type="entry name" value="MFS_Azr1_MDR_like"/>
    <property type="match status" value="1"/>
</dbReference>
<dbReference type="PANTHER" id="PTHR23501">
    <property type="entry name" value="MAJOR FACILITATOR SUPERFAMILY"/>
    <property type="match status" value="1"/>
</dbReference>
<feature type="transmembrane region" description="Helical" evidence="6">
    <location>
        <begin position="384"/>
        <end position="405"/>
    </location>
</feature>
<keyword evidence="2 6" id="KW-0812">Transmembrane</keyword>
<gene>
    <name evidence="8" type="ORF">HEK616_31600</name>
</gene>
<feature type="transmembrane region" description="Helical" evidence="6">
    <location>
        <begin position="74"/>
        <end position="93"/>
    </location>
</feature>
<dbReference type="EMBL" id="AP026073">
    <property type="protein sequence ID" value="BDM69673.1"/>
    <property type="molecule type" value="Genomic_DNA"/>
</dbReference>
<dbReference type="PRINTS" id="PR01036">
    <property type="entry name" value="TCRTETB"/>
</dbReference>